<dbReference type="AlphaFoldDB" id="A0A5B7ID74"/>
<evidence type="ECO:0000256" key="1">
    <source>
        <dbReference type="SAM" id="MobiDB-lite"/>
    </source>
</evidence>
<dbReference type="EMBL" id="VSRR010053221">
    <property type="protein sequence ID" value="MPC80165.1"/>
    <property type="molecule type" value="Genomic_DNA"/>
</dbReference>
<feature type="region of interest" description="Disordered" evidence="1">
    <location>
        <begin position="87"/>
        <end position="107"/>
    </location>
</feature>
<comment type="caution">
    <text evidence="2">The sequence shown here is derived from an EMBL/GenBank/DDBJ whole genome shotgun (WGS) entry which is preliminary data.</text>
</comment>
<accession>A0A5B7ID74</accession>
<evidence type="ECO:0000313" key="2">
    <source>
        <dbReference type="EMBL" id="MPC80165.1"/>
    </source>
</evidence>
<sequence length="175" mass="18892">MEGPGAVNAGMLQSKEDGFGLESSGERRQPMSDCHFSTNEGSSSSSFSTNGPVSIIVSSTRGGTGNHQLYSLMTELQWVQCLKTSMRESGDGERSGTPRVTLDRLLDGKGPGSIGSSMYPVPIRYSRSRALEGMEELRAELQIRSVAEVRYHCVAGAGVHTVTDYRKVAFLAQCH</sequence>
<name>A0A5B7ID74_PORTR</name>
<protein>
    <submittedName>
        <fullName evidence="2">Uncharacterized protein</fullName>
    </submittedName>
</protein>
<feature type="compositionally biased region" description="Low complexity" evidence="1">
    <location>
        <begin position="36"/>
        <end position="50"/>
    </location>
</feature>
<proteinExistence type="predicted"/>
<organism evidence="2 3">
    <name type="scientific">Portunus trituberculatus</name>
    <name type="common">Swimming crab</name>
    <name type="synonym">Neptunus trituberculatus</name>
    <dbReference type="NCBI Taxonomy" id="210409"/>
    <lineage>
        <taxon>Eukaryota</taxon>
        <taxon>Metazoa</taxon>
        <taxon>Ecdysozoa</taxon>
        <taxon>Arthropoda</taxon>
        <taxon>Crustacea</taxon>
        <taxon>Multicrustacea</taxon>
        <taxon>Malacostraca</taxon>
        <taxon>Eumalacostraca</taxon>
        <taxon>Eucarida</taxon>
        <taxon>Decapoda</taxon>
        <taxon>Pleocyemata</taxon>
        <taxon>Brachyura</taxon>
        <taxon>Eubrachyura</taxon>
        <taxon>Portunoidea</taxon>
        <taxon>Portunidae</taxon>
        <taxon>Portuninae</taxon>
        <taxon>Portunus</taxon>
    </lineage>
</organism>
<dbReference type="Proteomes" id="UP000324222">
    <property type="component" value="Unassembled WGS sequence"/>
</dbReference>
<reference evidence="2 3" key="1">
    <citation type="submission" date="2019-05" db="EMBL/GenBank/DDBJ databases">
        <title>Another draft genome of Portunus trituberculatus and its Hox gene families provides insights of decapod evolution.</title>
        <authorList>
            <person name="Jeong J.-H."/>
            <person name="Song I."/>
            <person name="Kim S."/>
            <person name="Choi T."/>
            <person name="Kim D."/>
            <person name="Ryu S."/>
            <person name="Kim W."/>
        </authorList>
    </citation>
    <scope>NUCLEOTIDE SEQUENCE [LARGE SCALE GENOMIC DNA]</scope>
    <source>
        <tissue evidence="2">Muscle</tissue>
    </source>
</reference>
<feature type="region of interest" description="Disordered" evidence="1">
    <location>
        <begin position="1"/>
        <end position="50"/>
    </location>
</feature>
<evidence type="ECO:0000313" key="3">
    <source>
        <dbReference type="Proteomes" id="UP000324222"/>
    </source>
</evidence>
<gene>
    <name evidence="2" type="ORF">E2C01_074734</name>
</gene>
<feature type="compositionally biased region" description="Basic and acidic residues" evidence="1">
    <location>
        <begin position="14"/>
        <end position="30"/>
    </location>
</feature>
<keyword evidence="3" id="KW-1185">Reference proteome</keyword>